<evidence type="ECO:0000256" key="2">
    <source>
        <dbReference type="ARBA" id="ARBA00023002"/>
    </source>
</evidence>
<dbReference type="EMBL" id="FRAG01000019">
    <property type="protein sequence ID" value="SHJ98838.1"/>
    <property type="molecule type" value="Genomic_DNA"/>
</dbReference>
<dbReference type="InterPro" id="IPR000683">
    <property type="entry name" value="Gfo/Idh/MocA-like_OxRdtase_N"/>
</dbReference>
<dbReference type="InterPro" id="IPR036291">
    <property type="entry name" value="NAD(P)-bd_dom_sf"/>
</dbReference>
<evidence type="ECO:0000256" key="1">
    <source>
        <dbReference type="ARBA" id="ARBA00010928"/>
    </source>
</evidence>
<evidence type="ECO:0000259" key="4">
    <source>
        <dbReference type="Pfam" id="PF22725"/>
    </source>
</evidence>
<dbReference type="Pfam" id="PF22725">
    <property type="entry name" value="GFO_IDH_MocA_C3"/>
    <property type="match status" value="1"/>
</dbReference>
<dbReference type="SUPFAM" id="SSF51735">
    <property type="entry name" value="NAD(P)-binding Rossmann-fold domains"/>
    <property type="match status" value="1"/>
</dbReference>
<dbReference type="RefSeq" id="WP_073149173.1">
    <property type="nucleotide sequence ID" value="NZ_FRAG01000019.1"/>
</dbReference>
<dbReference type="OrthoDB" id="9815825at2"/>
<accession>A0A1M6NT77</accession>
<dbReference type="Pfam" id="PF01408">
    <property type="entry name" value="GFO_IDH_MocA"/>
    <property type="match status" value="1"/>
</dbReference>
<keyword evidence="6" id="KW-1185">Reference proteome</keyword>
<dbReference type="GO" id="GO:0000166">
    <property type="term" value="F:nucleotide binding"/>
    <property type="evidence" value="ECO:0007669"/>
    <property type="project" value="InterPro"/>
</dbReference>
<dbReference type="InterPro" id="IPR055170">
    <property type="entry name" value="GFO_IDH_MocA-like_dom"/>
</dbReference>
<comment type="similarity">
    <text evidence="1">Belongs to the Gfo/Idh/MocA family.</text>
</comment>
<evidence type="ECO:0000313" key="6">
    <source>
        <dbReference type="Proteomes" id="UP000184465"/>
    </source>
</evidence>
<organism evidence="5 6">
    <name type="scientific">Paramaledivibacter caminithermalis (strain DSM 15212 / CIP 107654 / DViRD3)</name>
    <name type="common">Clostridium caminithermale</name>
    <dbReference type="NCBI Taxonomy" id="1121301"/>
    <lineage>
        <taxon>Bacteria</taxon>
        <taxon>Bacillati</taxon>
        <taxon>Bacillota</taxon>
        <taxon>Clostridia</taxon>
        <taxon>Peptostreptococcales</taxon>
        <taxon>Caminicellaceae</taxon>
        <taxon>Paramaledivibacter</taxon>
    </lineage>
</organism>
<feature type="domain" description="Gfo/Idh/MocA-like oxidoreductase N-terminal" evidence="3">
    <location>
        <begin position="4"/>
        <end position="100"/>
    </location>
</feature>
<dbReference type="Gene3D" id="3.40.50.720">
    <property type="entry name" value="NAD(P)-binding Rossmann-like Domain"/>
    <property type="match status" value="1"/>
</dbReference>
<dbReference type="Gene3D" id="3.30.360.10">
    <property type="entry name" value="Dihydrodipicolinate Reductase, domain 2"/>
    <property type="match status" value="1"/>
</dbReference>
<protein>
    <submittedName>
        <fullName evidence="5">Predicted dehydrogenase</fullName>
    </submittedName>
</protein>
<dbReference type="PANTHER" id="PTHR42840">
    <property type="entry name" value="NAD(P)-BINDING ROSSMANN-FOLD SUPERFAMILY PROTEIN-RELATED"/>
    <property type="match status" value="1"/>
</dbReference>
<feature type="domain" description="GFO/IDH/MocA-like oxidoreductase" evidence="4">
    <location>
        <begin position="174"/>
        <end position="286"/>
    </location>
</feature>
<sequence length="382" mass="43551">MKYINVGLIGSGFSAALHCEAYKRVYGVDVRLKSIASTSNGVDEFAQKYGIKTIYKDHVDLLNDEDIDVVDICTPTYLHHDMVIDALLHDKHVICEKPFIGYFDKMKIGDRKTLNHILERMNKVRDILTKTNRKFMYAENWVYAPDISKIAEVIRKRKDKILYMKGEESHSGSHASHATSWSKTGGGALIRMGCHPLTAILYLKRIEAETRNEKIVVKSVLGDTGVLTKALCEDELSYIKARPIDVEDWGSALITFSDGTKASIIAGDMILGGVRNNMEIYCNDGIMMCSITPNNKLLGYFPDEKNLDDLYITEKIETKKGWQFFCTDEEYVRGYINELQDFMECVLYNREPISDFELAYETIKVIYGAYNSAHEGRKFEFI</sequence>
<dbReference type="SUPFAM" id="SSF55347">
    <property type="entry name" value="Glyceraldehyde-3-phosphate dehydrogenase-like, C-terminal domain"/>
    <property type="match status" value="1"/>
</dbReference>
<dbReference type="STRING" id="1121301.SAMN02745912_01848"/>
<gene>
    <name evidence="5" type="ORF">SAMN02745912_01848</name>
</gene>
<keyword evidence="2" id="KW-0560">Oxidoreductase</keyword>
<dbReference type="Proteomes" id="UP000184465">
    <property type="component" value="Unassembled WGS sequence"/>
</dbReference>
<reference evidence="6" key="1">
    <citation type="submission" date="2016-11" db="EMBL/GenBank/DDBJ databases">
        <authorList>
            <person name="Varghese N."/>
            <person name="Submissions S."/>
        </authorList>
    </citation>
    <scope>NUCLEOTIDE SEQUENCE [LARGE SCALE GENOMIC DNA]</scope>
    <source>
        <strain evidence="6">DSM 15212 / CIP 107654 / DViRD3</strain>
    </source>
</reference>
<proteinExistence type="inferred from homology"/>
<evidence type="ECO:0000259" key="3">
    <source>
        <dbReference type="Pfam" id="PF01408"/>
    </source>
</evidence>
<dbReference type="AlphaFoldDB" id="A0A1M6NT77"/>
<dbReference type="PANTHER" id="PTHR42840:SF3">
    <property type="entry name" value="BINDING ROSSMANN FOLD OXIDOREDUCTASE, PUTATIVE (AFU_ORTHOLOGUE AFUA_2G10240)-RELATED"/>
    <property type="match status" value="1"/>
</dbReference>
<dbReference type="GO" id="GO:0016491">
    <property type="term" value="F:oxidoreductase activity"/>
    <property type="evidence" value="ECO:0007669"/>
    <property type="project" value="UniProtKB-KW"/>
</dbReference>
<evidence type="ECO:0000313" key="5">
    <source>
        <dbReference type="EMBL" id="SHJ98838.1"/>
    </source>
</evidence>
<name>A0A1M6NT77_PARC5</name>